<keyword evidence="1" id="KW-0812">Transmembrane</keyword>
<keyword evidence="3" id="KW-1185">Reference proteome</keyword>
<organism evidence="2 3">
    <name type="scientific">Fodinisporobacter ferrooxydans</name>
    <dbReference type="NCBI Taxonomy" id="2901836"/>
    <lineage>
        <taxon>Bacteria</taxon>
        <taxon>Bacillati</taxon>
        <taxon>Bacillota</taxon>
        <taxon>Bacilli</taxon>
        <taxon>Bacillales</taxon>
        <taxon>Alicyclobacillaceae</taxon>
        <taxon>Fodinisporobacter</taxon>
    </lineage>
</organism>
<gene>
    <name evidence="2" type="ORF">LSG31_18595</name>
</gene>
<accession>A0ABY4CH69</accession>
<dbReference type="Proteomes" id="UP000830167">
    <property type="component" value="Chromosome"/>
</dbReference>
<name>A0ABY4CH69_9BACL</name>
<keyword evidence="1" id="KW-0472">Membrane</keyword>
<dbReference type="RefSeq" id="WP_347436552.1">
    <property type="nucleotide sequence ID" value="NZ_CP089291.1"/>
</dbReference>
<protein>
    <submittedName>
        <fullName evidence="2">Uncharacterized protein</fullName>
    </submittedName>
</protein>
<proteinExistence type="predicted"/>
<reference evidence="2" key="1">
    <citation type="submission" date="2021-12" db="EMBL/GenBank/DDBJ databases">
        <title>Alicyclobacillaceae gen. nov., sp. nov., isolated from chalcocite enrichment system.</title>
        <authorList>
            <person name="Jiang Z."/>
        </authorList>
    </citation>
    <scope>NUCLEOTIDE SEQUENCE</scope>
    <source>
        <strain evidence="2">MYW30-H2</strain>
    </source>
</reference>
<evidence type="ECO:0000256" key="1">
    <source>
        <dbReference type="SAM" id="Phobius"/>
    </source>
</evidence>
<evidence type="ECO:0000313" key="2">
    <source>
        <dbReference type="EMBL" id="UOF89860.1"/>
    </source>
</evidence>
<feature type="transmembrane region" description="Helical" evidence="1">
    <location>
        <begin position="29"/>
        <end position="48"/>
    </location>
</feature>
<dbReference type="EMBL" id="CP089291">
    <property type="protein sequence ID" value="UOF89860.1"/>
    <property type="molecule type" value="Genomic_DNA"/>
</dbReference>
<sequence>MFRYYLGIAFTCIVFAVISLFLAANPSGLAVIFTGLAVAFATIGLMTSGPKSRW</sequence>
<keyword evidence="1" id="KW-1133">Transmembrane helix</keyword>
<feature type="transmembrane region" description="Helical" evidence="1">
    <location>
        <begin position="5"/>
        <end position="23"/>
    </location>
</feature>
<evidence type="ECO:0000313" key="3">
    <source>
        <dbReference type="Proteomes" id="UP000830167"/>
    </source>
</evidence>